<name>A0A6A7A407_9PLEO</name>
<organism evidence="1 2">
    <name type="scientific">Ophiobolus disseminans</name>
    <dbReference type="NCBI Taxonomy" id="1469910"/>
    <lineage>
        <taxon>Eukaryota</taxon>
        <taxon>Fungi</taxon>
        <taxon>Dikarya</taxon>
        <taxon>Ascomycota</taxon>
        <taxon>Pezizomycotina</taxon>
        <taxon>Dothideomycetes</taxon>
        <taxon>Pleosporomycetidae</taxon>
        <taxon>Pleosporales</taxon>
        <taxon>Pleosporineae</taxon>
        <taxon>Phaeosphaeriaceae</taxon>
        <taxon>Ophiobolus</taxon>
    </lineage>
</organism>
<evidence type="ECO:0000313" key="1">
    <source>
        <dbReference type="EMBL" id="KAF2827866.1"/>
    </source>
</evidence>
<keyword evidence="2" id="KW-1185">Reference proteome</keyword>
<protein>
    <submittedName>
        <fullName evidence="1">Uncharacterized protein</fullName>
    </submittedName>
</protein>
<accession>A0A6A7A407</accession>
<evidence type="ECO:0000313" key="2">
    <source>
        <dbReference type="Proteomes" id="UP000799424"/>
    </source>
</evidence>
<sequence length="149" mass="16714">MLLPDWVQDFVLLMQAIANPANQLQVWIPLSTCLQYACTSNAFDITGMVDTDDEKYMDTAKRARSVLLEDLTDLMSTIHGMAASELNELLDVRSVWPQTKYHDKIKCAVRKDYARRGAICLRSVEQIRMSILAVAAAGKLGPSFAFEDK</sequence>
<dbReference type="Proteomes" id="UP000799424">
    <property type="component" value="Unassembled WGS sequence"/>
</dbReference>
<proteinExistence type="predicted"/>
<dbReference type="EMBL" id="MU006223">
    <property type="protein sequence ID" value="KAF2827866.1"/>
    <property type="molecule type" value="Genomic_DNA"/>
</dbReference>
<reference evidence="1" key="1">
    <citation type="journal article" date="2020" name="Stud. Mycol.">
        <title>101 Dothideomycetes genomes: a test case for predicting lifestyles and emergence of pathogens.</title>
        <authorList>
            <person name="Haridas S."/>
            <person name="Albert R."/>
            <person name="Binder M."/>
            <person name="Bloem J."/>
            <person name="Labutti K."/>
            <person name="Salamov A."/>
            <person name="Andreopoulos B."/>
            <person name="Baker S."/>
            <person name="Barry K."/>
            <person name="Bills G."/>
            <person name="Bluhm B."/>
            <person name="Cannon C."/>
            <person name="Castanera R."/>
            <person name="Culley D."/>
            <person name="Daum C."/>
            <person name="Ezra D."/>
            <person name="Gonzalez J."/>
            <person name="Henrissat B."/>
            <person name="Kuo A."/>
            <person name="Liang C."/>
            <person name="Lipzen A."/>
            <person name="Lutzoni F."/>
            <person name="Magnuson J."/>
            <person name="Mondo S."/>
            <person name="Nolan M."/>
            <person name="Ohm R."/>
            <person name="Pangilinan J."/>
            <person name="Park H.-J."/>
            <person name="Ramirez L."/>
            <person name="Alfaro M."/>
            <person name="Sun H."/>
            <person name="Tritt A."/>
            <person name="Yoshinaga Y."/>
            <person name="Zwiers L.-H."/>
            <person name="Turgeon B."/>
            <person name="Goodwin S."/>
            <person name="Spatafora J."/>
            <person name="Crous P."/>
            <person name="Grigoriev I."/>
        </authorList>
    </citation>
    <scope>NUCLEOTIDE SEQUENCE</scope>
    <source>
        <strain evidence="1">CBS 113818</strain>
    </source>
</reference>
<gene>
    <name evidence="1" type="ORF">CC86DRAFT_404907</name>
</gene>
<dbReference type="AlphaFoldDB" id="A0A6A7A407"/>